<name>C3ZFK1_BRAFL</name>
<evidence type="ECO:0000256" key="3">
    <source>
        <dbReference type="ARBA" id="ARBA00022737"/>
    </source>
</evidence>
<dbReference type="SMART" id="SM00369">
    <property type="entry name" value="LRR_TYP"/>
    <property type="match status" value="3"/>
</dbReference>
<dbReference type="EMBL" id="GG666613">
    <property type="protein sequence ID" value="EEN48755.1"/>
    <property type="molecule type" value="Genomic_DNA"/>
</dbReference>
<dbReference type="InterPro" id="IPR050541">
    <property type="entry name" value="LRR_TM_domain-containing"/>
</dbReference>
<evidence type="ECO:0000256" key="2">
    <source>
        <dbReference type="ARBA" id="ARBA00022729"/>
    </source>
</evidence>
<evidence type="ECO:0008006" key="5">
    <source>
        <dbReference type="Google" id="ProtNLM"/>
    </source>
</evidence>
<dbReference type="Gene3D" id="3.80.10.10">
    <property type="entry name" value="Ribonuclease Inhibitor"/>
    <property type="match status" value="1"/>
</dbReference>
<sequence length="256" mass="28932">MSSSAYVKFVFCNNLKFEAIPHDIPLNAERLEVSFNNIRNVTYIPELPLLSTLDLNFNHIEHMSWPALRVLPSLKYLTLGHNRLLHVKLDTVITDLPKLTFVDFSYNELVSVSPYEFGLPQVTNAIIHHNPYNCGCDMAWLIAKMACLESCKVEDKTCCSSCAACFLIDNQKREYLTCGTPRRLKMRPLSDVSHEISGCEKQGRPPEHVTGTYCACAKSIDMLNLAKPPVYSRAAFKKNEGNRISVSIIMPIPTEY</sequence>
<dbReference type="InterPro" id="IPR003591">
    <property type="entry name" value="Leu-rich_rpt_typical-subtyp"/>
</dbReference>
<dbReference type="PANTHER" id="PTHR24369:SF210">
    <property type="entry name" value="CHAOPTIN-RELATED"/>
    <property type="match status" value="1"/>
</dbReference>
<dbReference type="AlphaFoldDB" id="C3ZFK1"/>
<protein>
    <recommendedName>
        <fullName evidence="5">LRRCT domain-containing protein</fullName>
    </recommendedName>
</protein>
<dbReference type="InterPro" id="IPR001611">
    <property type="entry name" value="Leu-rich_rpt"/>
</dbReference>
<accession>C3ZFK1</accession>
<dbReference type="InterPro" id="IPR032675">
    <property type="entry name" value="LRR_dom_sf"/>
</dbReference>
<organism>
    <name type="scientific">Branchiostoma floridae</name>
    <name type="common">Florida lancelet</name>
    <name type="synonym">Amphioxus</name>
    <dbReference type="NCBI Taxonomy" id="7739"/>
    <lineage>
        <taxon>Eukaryota</taxon>
        <taxon>Metazoa</taxon>
        <taxon>Chordata</taxon>
        <taxon>Cephalochordata</taxon>
        <taxon>Leptocardii</taxon>
        <taxon>Amphioxiformes</taxon>
        <taxon>Branchiostomatidae</taxon>
        <taxon>Branchiostoma</taxon>
    </lineage>
</organism>
<proteinExistence type="predicted"/>
<reference evidence="4" key="1">
    <citation type="journal article" date="2008" name="Nature">
        <title>The amphioxus genome and the evolution of the chordate karyotype.</title>
        <authorList>
            <consortium name="US DOE Joint Genome Institute (JGI-PGF)"/>
            <person name="Putnam N.H."/>
            <person name="Butts T."/>
            <person name="Ferrier D.E.K."/>
            <person name="Furlong R.F."/>
            <person name="Hellsten U."/>
            <person name="Kawashima T."/>
            <person name="Robinson-Rechavi M."/>
            <person name="Shoguchi E."/>
            <person name="Terry A."/>
            <person name="Yu J.-K."/>
            <person name="Benito-Gutierrez E.L."/>
            <person name="Dubchak I."/>
            <person name="Garcia-Fernandez J."/>
            <person name="Gibson-Brown J.J."/>
            <person name="Grigoriev I.V."/>
            <person name="Horton A.C."/>
            <person name="de Jong P.J."/>
            <person name="Jurka J."/>
            <person name="Kapitonov V.V."/>
            <person name="Kohara Y."/>
            <person name="Kuroki Y."/>
            <person name="Lindquist E."/>
            <person name="Lucas S."/>
            <person name="Osoegawa K."/>
            <person name="Pennacchio L.A."/>
            <person name="Salamov A.A."/>
            <person name="Satou Y."/>
            <person name="Sauka-Spengler T."/>
            <person name="Schmutz J."/>
            <person name="Shin-I T."/>
            <person name="Toyoda A."/>
            <person name="Bronner-Fraser M."/>
            <person name="Fujiyama A."/>
            <person name="Holland L.Z."/>
            <person name="Holland P.W.H."/>
            <person name="Satoh N."/>
            <person name="Rokhsar D.S."/>
        </authorList>
    </citation>
    <scope>NUCLEOTIDE SEQUENCE [LARGE SCALE GENOMIC DNA]</scope>
    <source>
        <strain evidence="4">S238N-H82</strain>
        <tissue evidence="4">Testes</tissue>
    </source>
</reference>
<keyword evidence="3" id="KW-0677">Repeat</keyword>
<evidence type="ECO:0000313" key="4">
    <source>
        <dbReference type="EMBL" id="EEN48755.1"/>
    </source>
</evidence>
<dbReference type="InParanoid" id="C3ZFK1"/>
<evidence type="ECO:0000256" key="1">
    <source>
        <dbReference type="ARBA" id="ARBA00022614"/>
    </source>
</evidence>
<gene>
    <name evidence="4" type="ORF">BRAFLDRAFT_67184</name>
</gene>
<dbReference type="SUPFAM" id="SSF52058">
    <property type="entry name" value="L domain-like"/>
    <property type="match status" value="1"/>
</dbReference>
<dbReference type="Pfam" id="PF13855">
    <property type="entry name" value="LRR_8"/>
    <property type="match status" value="1"/>
</dbReference>
<keyword evidence="1" id="KW-0433">Leucine-rich repeat</keyword>
<dbReference type="eggNOG" id="KOG0619">
    <property type="taxonomic scope" value="Eukaryota"/>
</dbReference>
<keyword evidence="2" id="KW-0732">Signal</keyword>
<dbReference type="PANTHER" id="PTHR24369">
    <property type="entry name" value="ANTIGEN BSP, PUTATIVE-RELATED"/>
    <property type="match status" value="1"/>
</dbReference>